<gene>
    <name evidence="3" type="ORF">H3Z74_07405</name>
</gene>
<organism evidence="3 4">
    <name type="scientific">Sphingomonas alpina</name>
    <dbReference type="NCBI Taxonomy" id="653931"/>
    <lineage>
        <taxon>Bacteria</taxon>
        <taxon>Pseudomonadati</taxon>
        <taxon>Pseudomonadota</taxon>
        <taxon>Alphaproteobacteria</taxon>
        <taxon>Sphingomonadales</taxon>
        <taxon>Sphingomonadaceae</taxon>
        <taxon>Sphingomonas</taxon>
    </lineage>
</organism>
<sequence length="233" mass="24380">MKQIVHVSPRGCGPDHGIKAVKEALLSGQMSSAAKILIVALAVSIAASAGFLLGRHGRGDVYEQRRLGVMRAIVHQAGPGQMLLIGDSIVEMQALPPLCGLTAINGGIGGARSTDLVAFATSAITMARPSRVVFAVGVNDLYQGTDLDAWAARTTELAGLWPGKPIIIGITSLKARDHATADRMNDMLRHLAKTRGGVFVTGLTPQETYDGVHPSLAGAKAWQSRVEAACGQL</sequence>
<keyword evidence="1" id="KW-0812">Transmembrane</keyword>
<feature type="transmembrane region" description="Helical" evidence="1">
    <location>
        <begin position="33"/>
        <end position="54"/>
    </location>
</feature>
<dbReference type="Proteomes" id="UP000516148">
    <property type="component" value="Chromosome"/>
</dbReference>
<evidence type="ECO:0000256" key="1">
    <source>
        <dbReference type="SAM" id="Phobius"/>
    </source>
</evidence>
<dbReference type="SUPFAM" id="SSF52266">
    <property type="entry name" value="SGNH hydrolase"/>
    <property type="match status" value="1"/>
</dbReference>
<dbReference type="GO" id="GO:0016788">
    <property type="term" value="F:hydrolase activity, acting on ester bonds"/>
    <property type="evidence" value="ECO:0007669"/>
    <property type="project" value="UniProtKB-ARBA"/>
</dbReference>
<protein>
    <recommendedName>
        <fullName evidence="2">SGNH hydrolase-type esterase domain-containing protein</fullName>
    </recommendedName>
</protein>
<dbReference type="RefSeq" id="WP_187763272.1">
    <property type="nucleotide sequence ID" value="NZ_CP061038.1"/>
</dbReference>
<reference evidence="3 4" key="1">
    <citation type="submission" date="2020-09" db="EMBL/GenBank/DDBJ databases">
        <title>Sphingomonas sp., a new species isolated from pork steak.</title>
        <authorList>
            <person name="Heidler von Heilborn D."/>
        </authorList>
    </citation>
    <scope>NUCLEOTIDE SEQUENCE [LARGE SCALE GENOMIC DNA]</scope>
    <source>
        <strain evidence="4">S8-3T</strain>
    </source>
</reference>
<keyword evidence="1" id="KW-0472">Membrane</keyword>
<dbReference type="AlphaFoldDB" id="A0A7H0LMT2"/>
<evidence type="ECO:0000259" key="2">
    <source>
        <dbReference type="Pfam" id="PF13472"/>
    </source>
</evidence>
<feature type="domain" description="SGNH hydrolase-type esterase" evidence="2">
    <location>
        <begin position="99"/>
        <end position="220"/>
    </location>
</feature>
<dbReference type="EMBL" id="CP061038">
    <property type="protein sequence ID" value="QNQ10985.1"/>
    <property type="molecule type" value="Genomic_DNA"/>
</dbReference>
<dbReference type="InterPro" id="IPR036514">
    <property type="entry name" value="SGNH_hydro_sf"/>
</dbReference>
<dbReference type="KEGG" id="spap:H3Z74_07405"/>
<evidence type="ECO:0000313" key="4">
    <source>
        <dbReference type="Proteomes" id="UP000516148"/>
    </source>
</evidence>
<name>A0A7H0LMT2_9SPHN</name>
<keyword evidence="1" id="KW-1133">Transmembrane helix</keyword>
<evidence type="ECO:0000313" key="3">
    <source>
        <dbReference type="EMBL" id="QNQ10985.1"/>
    </source>
</evidence>
<dbReference type="Pfam" id="PF13472">
    <property type="entry name" value="Lipase_GDSL_2"/>
    <property type="match status" value="1"/>
</dbReference>
<proteinExistence type="predicted"/>
<accession>A0A7H0LMT2</accession>
<dbReference type="Gene3D" id="3.40.50.1110">
    <property type="entry name" value="SGNH hydrolase"/>
    <property type="match status" value="1"/>
</dbReference>
<dbReference type="InterPro" id="IPR013830">
    <property type="entry name" value="SGNH_hydro"/>
</dbReference>
<keyword evidence="4" id="KW-1185">Reference proteome</keyword>